<reference evidence="8" key="1">
    <citation type="journal article" date="2019" name="Int. J. Syst. Evol. Microbiol.">
        <title>The Global Catalogue of Microorganisms (GCM) 10K type strain sequencing project: providing services to taxonomists for standard genome sequencing and annotation.</title>
        <authorList>
            <consortium name="The Broad Institute Genomics Platform"/>
            <consortium name="The Broad Institute Genome Sequencing Center for Infectious Disease"/>
            <person name="Wu L."/>
            <person name="Ma J."/>
        </authorList>
    </citation>
    <scope>NUCLEOTIDE SEQUENCE [LARGE SCALE GENOMIC DNA]</scope>
    <source>
        <strain evidence="8">JCM 30774</strain>
    </source>
</reference>
<comment type="subcellular location">
    <subcellularLocation>
        <location evidence="1">Cell membrane</location>
        <topology evidence="1">Multi-pass membrane protein</topology>
    </subcellularLocation>
</comment>
<dbReference type="EMBL" id="JBHTMN010000010">
    <property type="protein sequence ID" value="MFD1383496.1"/>
    <property type="molecule type" value="Genomic_DNA"/>
</dbReference>
<name>A0ABW4B0P9_9GAMM</name>
<dbReference type="PANTHER" id="PTHR30250">
    <property type="entry name" value="PST FAMILY PREDICTED COLANIC ACID TRANSPORTER"/>
    <property type="match status" value="1"/>
</dbReference>
<keyword evidence="8" id="KW-1185">Reference proteome</keyword>
<dbReference type="InterPro" id="IPR050833">
    <property type="entry name" value="Poly_Biosynth_Transport"/>
</dbReference>
<proteinExistence type="predicted"/>
<keyword evidence="5 6" id="KW-0472">Membrane</keyword>
<feature type="transmembrane region" description="Helical" evidence="6">
    <location>
        <begin position="332"/>
        <end position="353"/>
    </location>
</feature>
<feature type="transmembrane region" description="Helical" evidence="6">
    <location>
        <begin position="111"/>
        <end position="130"/>
    </location>
</feature>
<evidence type="ECO:0000256" key="1">
    <source>
        <dbReference type="ARBA" id="ARBA00004651"/>
    </source>
</evidence>
<evidence type="ECO:0000256" key="2">
    <source>
        <dbReference type="ARBA" id="ARBA00022475"/>
    </source>
</evidence>
<evidence type="ECO:0000256" key="5">
    <source>
        <dbReference type="ARBA" id="ARBA00023136"/>
    </source>
</evidence>
<sequence>MILKYGLLKYLGLGCSVIIGFLLPAVFSRNLSTEDFAMATVVLGLSSYFSFFDFGVGKPAYSKIRKSFLNGDSEWKEDIYSIISFFIFSSFLVFFSFLFITYFYIGKTYPYTNFFLFLFFSFFVSLNIFLNNMESVYNAVNKYFHFLIFDFLRKISPIIIVVLIPVYNQLDVPYFFSTFFLLLLSVFSFFYFVRSDAIKIFHIKKHVRFVKKLWEDAFSYLFFNFSEAFIYNFGFILFPYFLLDVDMIVYGLWLKIFVGVNLFSVLAINVFIHKITELYHSNDFERTVKYLSCSFSLSLSISLVSLSIFSIWENEILQRWISDSKYTEGFPLAALWVWCVVNCIQSTCGVFLLSIGGNFVFLRKLALTTSGVMLLSVLYCSYHGFALYEILLYASLVYAVGCIGYCVRLLMVFKRGGIYSEVS</sequence>
<feature type="transmembrane region" description="Helical" evidence="6">
    <location>
        <begin position="293"/>
        <end position="312"/>
    </location>
</feature>
<feature type="transmembrane region" description="Helical" evidence="6">
    <location>
        <begin position="390"/>
        <end position="411"/>
    </location>
</feature>
<keyword evidence="4 6" id="KW-1133">Transmembrane helix</keyword>
<feature type="transmembrane region" description="Helical" evidence="6">
    <location>
        <begin position="39"/>
        <end position="61"/>
    </location>
</feature>
<dbReference type="Proteomes" id="UP001597059">
    <property type="component" value="Unassembled WGS sequence"/>
</dbReference>
<evidence type="ECO:0000313" key="8">
    <source>
        <dbReference type="Proteomes" id="UP001597059"/>
    </source>
</evidence>
<feature type="transmembrane region" description="Helical" evidence="6">
    <location>
        <begin position="174"/>
        <end position="193"/>
    </location>
</feature>
<evidence type="ECO:0008006" key="9">
    <source>
        <dbReference type="Google" id="ProtNLM"/>
    </source>
</evidence>
<feature type="transmembrane region" description="Helical" evidence="6">
    <location>
        <begin position="151"/>
        <end position="168"/>
    </location>
</feature>
<feature type="transmembrane region" description="Helical" evidence="6">
    <location>
        <begin position="365"/>
        <end position="384"/>
    </location>
</feature>
<evidence type="ECO:0000313" key="7">
    <source>
        <dbReference type="EMBL" id="MFD1383496.1"/>
    </source>
</evidence>
<evidence type="ECO:0000256" key="4">
    <source>
        <dbReference type="ARBA" id="ARBA00022989"/>
    </source>
</evidence>
<feature type="transmembrane region" description="Helical" evidence="6">
    <location>
        <begin position="248"/>
        <end position="272"/>
    </location>
</feature>
<gene>
    <name evidence="7" type="ORF">ACFQ45_08970</name>
</gene>
<feature type="transmembrane region" description="Helical" evidence="6">
    <location>
        <begin position="7"/>
        <end position="27"/>
    </location>
</feature>
<feature type="transmembrane region" description="Helical" evidence="6">
    <location>
        <begin position="82"/>
        <end position="105"/>
    </location>
</feature>
<keyword evidence="2" id="KW-1003">Cell membrane</keyword>
<evidence type="ECO:0000256" key="3">
    <source>
        <dbReference type="ARBA" id="ARBA00022692"/>
    </source>
</evidence>
<evidence type="ECO:0000256" key="6">
    <source>
        <dbReference type="SAM" id="Phobius"/>
    </source>
</evidence>
<feature type="transmembrane region" description="Helical" evidence="6">
    <location>
        <begin position="213"/>
        <end position="242"/>
    </location>
</feature>
<protein>
    <recommendedName>
        <fullName evidence="9">Polysaccharide biosynthesis protein</fullName>
    </recommendedName>
</protein>
<organism evidence="7 8">
    <name type="scientific">Rhodanobacter aciditrophus</name>
    <dbReference type="NCBI Taxonomy" id="1623218"/>
    <lineage>
        <taxon>Bacteria</taxon>
        <taxon>Pseudomonadati</taxon>
        <taxon>Pseudomonadota</taxon>
        <taxon>Gammaproteobacteria</taxon>
        <taxon>Lysobacterales</taxon>
        <taxon>Rhodanobacteraceae</taxon>
        <taxon>Rhodanobacter</taxon>
    </lineage>
</organism>
<accession>A0ABW4B0P9</accession>
<comment type="caution">
    <text evidence="7">The sequence shown here is derived from an EMBL/GenBank/DDBJ whole genome shotgun (WGS) entry which is preliminary data.</text>
</comment>
<dbReference type="RefSeq" id="WP_377366826.1">
    <property type="nucleotide sequence ID" value="NZ_JBHTMN010000010.1"/>
</dbReference>
<dbReference type="PANTHER" id="PTHR30250:SF11">
    <property type="entry name" value="O-ANTIGEN TRANSPORTER-RELATED"/>
    <property type="match status" value="1"/>
</dbReference>
<keyword evidence="3 6" id="KW-0812">Transmembrane</keyword>